<dbReference type="EMBL" id="CAUDKO010000012">
    <property type="protein sequence ID" value="CAJ0890721.1"/>
    <property type="molecule type" value="Genomic_DNA"/>
</dbReference>
<dbReference type="InterPro" id="IPR017732">
    <property type="entry name" value="T4/T6SS_DotU"/>
</dbReference>
<dbReference type="Proteomes" id="UP001190491">
    <property type="component" value="Unassembled WGS sequence"/>
</dbReference>
<evidence type="ECO:0000313" key="5">
    <source>
        <dbReference type="EMBL" id="CAJ0890721.1"/>
    </source>
</evidence>
<dbReference type="PROSITE" id="PS51123">
    <property type="entry name" value="OMPA_2"/>
    <property type="match status" value="1"/>
</dbReference>
<evidence type="ECO:0000313" key="8">
    <source>
        <dbReference type="Proteomes" id="UP001190491"/>
    </source>
</evidence>
<evidence type="ECO:0000256" key="1">
    <source>
        <dbReference type="PROSITE-ProRule" id="PRU00473"/>
    </source>
</evidence>
<dbReference type="GO" id="GO:0016020">
    <property type="term" value="C:membrane"/>
    <property type="evidence" value="ECO:0007669"/>
    <property type="project" value="UniProtKB-UniRule"/>
</dbReference>
<name>A0AAD2F6V7_9RALS</name>
<dbReference type="Gene3D" id="1.25.40.590">
    <property type="entry name" value="Type IV / VI secretion system, DotU"/>
    <property type="match status" value="1"/>
</dbReference>
<evidence type="ECO:0000256" key="3">
    <source>
        <dbReference type="SAM" id="Phobius"/>
    </source>
</evidence>
<dbReference type="AlphaFoldDB" id="A0AAD2F6V7"/>
<dbReference type="NCBIfam" id="TIGR03349">
    <property type="entry name" value="IV_VI_DotU"/>
    <property type="match status" value="1"/>
</dbReference>
<dbReference type="RefSeq" id="WP_206273785.1">
    <property type="nucleotide sequence ID" value="NZ_CAUDKO010000012.1"/>
</dbReference>
<dbReference type="CDD" id="cd07185">
    <property type="entry name" value="OmpA_C-like"/>
    <property type="match status" value="1"/>
</dbReference>
<evidence type="ECO:0000313" key="7">
    <source>
        <dbReference type="Proteomes" id="UP001189792"/>
    </source>
</evidence>
<dbReference type="InterPro" id="IPR017733">
    <property type="entry name" value="OmpA-like_dom_proteobacteria"/>
</dbReference>
<dbReference type="InterPro" id="IPR038522">
    <property type="entry name" value="T4/T6SS_DotU_sf"/>
</dbReference>
<comment type="caution">
    <text evidence="5">The sequence shown here is derived from an EMBL/GenBank/DDBJ whole genome shotgun (WGS) entry which is preliminary data.</text>
</comment>
<dbReference type="SUPFAM" id="SSF103088">
    <property type="entry name" value="OmpA-like"/>
    <property type="match status" value="1"/>
</dbReference>
<dbReference type="EMBL" id="CAUDLI010000010">
    <property type="protein sequence ID" value="CAJ0897248.1"/>
    <property type="molecule type" value="Genomic_DNA"/>
</dbReference>
<evidence type="ECO:0000313" key="6">
    <source>
        <dbReference type="EMBL" id="CAJ0897248.1"/>
    </source>
</evidence>
<dbReference type="PANTHER" id="PTHR38033">
    <property type="entry name" value="MEMBRANE PROTEIN-RELATED"/>
    <property type="match status" value="1"/>
</dbReference>
<dbReference type="Gene3D" id="3.30.1330.60">
    <property type="entry name" value="OmpA-like domain"/>
    <property type="match status" value="1"/>
</dbReference>
<keyword evidence="1 3" id="KW-0472">Membrane</keyword>
<evidence type="ECO:0000259" key="4">
    <source>
        <dbReference type="PROSITE" id="PS51123"/>
    </source>
</evidence>
<protein>
    <submittedName>
        <fullName evidence="5">Outer membrane protein A</fullName>
    </submittedName>
</protein>
<keyword evidence="3" id="KW-1133">Transmembrane helix</keyword>
<gene>
    <name evidence="5" type="primary">ompA_3</name>
    <name evidence="6" type="synonym">ompA_2</name>
    <name evidence="6" type="ORF">R77564_04077</name>
    <name evidence="5" type="ORF">R77567_04211</name>
</gene>
<organism evidence="5 8">
    <name type="scientific">Ralstonia flatus</name>
    <dbReference type="NCBI Taxonomy" id="3058601"/>
    <lineage>
        <taxon>Bacteria</taxon>
        <taxon>Pseudomonadati</taxon>
        <taxon>Pseudomonadota</taxon>
        <taxon>Betaproteobacteria</taxon>
        <taxon>Burkholderiales</taxon>
        <taxon>Burkholderiaceae</taxon>
        <taxon>Ralstonia</taxon>
    </lineage>
</organism>
<evidence type="ECO:0000256" key="2">
    <source>
        <dbReference type="SAM" id="MobiDB-lite"/>
    </source>
</evidence>
<reference evidence="5 7" key="1">
    <citation type="submission" date="2023-07" db="EMBL/GenBank/DDBJ databases">
        <authorList>
            <person name="Peeters C."/>
        </authorList>
    </citation>
    <scope>NUCLEOTIDE SEQUENCE</scope>
    <source>
        <strain evidence="6 7">LMG 32965</strain>
        <strain evidence="5">R-77567</strain>
    </source>
</reference>
<dbReference type="Proteomes" id="UP001189792">
    <property type="component" value="Unassembled WGS sequence"/>
</dbReference>
<dbReference type="NCBIfam" id="NF038228">
    <property type="entry name" value="IcmH_DotU_IVB"/>
    <property type="match status" value="1"/>
</dbReference>
<dbReference type="PANTHER" id="PTHR38033:SF1">
    <property type="entry name" value="DOTU FAMILY TYPE IV_VI SECRETION SYSTEM PROTEIN"/>
    <property type="match status" value="1"/>
</dbReference>
<feature type="compositionally biased region" description="Basic and acidic residues" evidence="2">
    <location>
        <begin position="416"/>
        <end position="430"/>
    </location>
</feature>
<accession>A0AAD2F6V7</accession>
<feature type="domain" description="OmpA-like" evidence="4">
    <location>
        <begin position="311"/>
        <end position="430"/>
    </location>
</feature>
<keyword evidence="3" id="KW-0812">Transmembrane</keyword>
<sequence>MNSPATIGGINPHVPAPDVAQQGGKAHDTAAQAANEPRQSKRKPIEQRVEKALNQVNPLLSAARPLLRALADMPAELRVDQADLLKKVLVQELHDFQTVCERAGIRTEHILAARYSLCTALDEAALSAPWGSRSNWASESLLIKLHGEHEGGEKVFHVLGRLVNNPEEHIDVIEVIYYLLALGFQGRYGNMTDGDRQHLAIRQRLYDLIRKHRGAVPRELAANLNVAPAGRFSMVRTIPIWLSATVLGLAAFGLFAWYKYQLALRTHDLEQQIQAIGQITPPPPPKAAPLRLAELLKDEIARGVVTVNEDAKHSAVIFRGDDMFAAGHADVNAKVQPLLDKVAAEIAKVPGKVTVTGHSDNQPIRTARFPSNQVLSEERAAHVSEYLASKGVAQGRLEAIGKGDTEPVADNTTSDGRAKNRRVEIDVTQQ</sequence>
<dbReference type="InterPro" id="IPR036737">
    <property type="entry name" value="OmpA-like_sf"/>
</dbReference>
<dbReference type="Pfam" id="PF09850">
    <property type="entry name" value="DotU"/>
    <property type="match status" value="1"/>
</dbReference>
<dbReference type="InterPro" id="IPR006665">
    <property type="entry name" value="OmpA-like"/>
</dbReference>
<dbReference type="Pfam" id="PF00691">
    <property type="entry name" value="OmpA"/>
    <property type="match status" value="1"/>
</dbReference>
<feature type="region of interest" description="Disordered" evidence="2">
    <location>
        <begin position="1"/>
        <end position="44"/>
    </location>
</feature>
<proteinExistence type="predicted"/>
<keyword evidence="7" id="KW-1185">Reference proteome</keyword>
<feature type="transmembrane region" description="Helical" evidence="3">
    <location>
        <begin position="238"/>
        <end position="258"/>
    </location>
</feature>
<feature type="region of interest" description="Disordered" evidence="2">
    <location>
        <begin position="400"/>
        <end position="430"/>
    </location>
</feature>
<dbReference type="NCBIfam" id="TIGR03350">
    <property type="entry name" value="type_VI_ompA"/>
    <property type="match status" value="1"/>
</dbReference>